<feature type="region of interest" description="Disordered" evidence="1">
    <location>
        <begin position="56"/>
        <end position="85"/>
    </location>
</feature>
<evidence type="ECO:0000313" key="4">
    <source>
        <dbReference type="Proteomes" id="UP001447188"/>
    </source>
</evidence>
<evidence type="ECO:0000313" key="3">
    <source>
        <dbReference type="EMBL" id="KAL0637298.1"/>
    </source>
</evidence>
<reference evidence="3 4" key="1">
    <citation type="submission" date="2024-02" db="EMBL/GenBank/DDBJ databases">
        <title>Discinaceae phylogenomics.</title>
        <authorList>
            <person name="Dirks A.C."/>
            <person name="James T.Y."/>
        </authorList>
    </citation>
    <scope>NUCLEOTIDE SEQUENCE [LARGE SCALE GENOMIC DNA]</scope>
    <source>
        <strain evidence="3 4">ACD0624</strain>
    </source>
</reference>
<feature type="compositionally biased region" description="Pro residues" evidence="1">
    <location>
        <begin position="167"/>
        <end position="178"/>
    </location>
</feature>
<proteinExistence type="predicted"/>
<keyword evidence="2" id="KW-0732">Signal</keyword>
<gene>
    <name evidence="3" type="ORF">Q9L58_003782</name>
</gene>
<feature type="signal peptide" evidence="2">
    <location>
        <begin position="1"/>
        <end position="20"/>
    </location>
</feature>
<sequence length="306" mass="32807">MPAKVIFLAATVIVAAGIVAYENREQVYEFVDRTRRKVANSLQALAGEIRPRDRIALSSNPSFSGSRENENEKKEEARAEAERSFSKEAEAYGFASSSRFVNENNNAAGSVRHRGPQFGAVPEASVVFDAAMESPRLSSPPLTPVKVADFVSRRSSTETLHQEKPLPQTPPAPPPKPQSPISGNSQFSPDVLAFLNYSPGAAVIQAPATEEAPIQGNATTSRTVSSTEDQEGCVPRPFESSQPYWSIHEWAENTTHTPVSSTPSLAGSAAEEIDQPADDILSDFGSEVESVGSWTEVGSSVSGDDN</sequence>
<evidence type="ECO:0000256" key="2">
    <source>
        <dbReference type="SAM" id="SignalP"/>
    </source>
</evidence>
<protein>
    <submittedName>
        <fullName evidence="3">Uncharacterized protein</fullName>
    </submittedName>
</protein>
<comment type="caution">
    <text evidence="3">The sequence shown here is derived from an EMBL/GenBank/DDBJ whole genome shotgun (WGS) entry which is preliminary data.</text>
</comment>
<organism evidence="3 4">
    <name type="scientific">Discina gigas</name>
    <dbReference type="NCBI Taxonomy" id="1032678"/>
    <lineage>
        <taxon>Eukaryota</taxon>
        <taxon>Fungi</taxon>
        <taxon>Dikarya</taxon>
        <taxon>Ascomycota</taxon>
        <taxon>Pezizomycotina</taxon>
        <taxon>Pezizomycetes</taxon>
        <taxon>Pezizales</taxon>
        <taxon>Discinaceae</taxon>
        <taxon>Discina</taxon>
    </lineage>
</organism>
<accession>A0ABR3GN90</accession>
<feature type="region of interest" description="Disordered" evidence="1">
    <location>
        <begin position="208"/>
        <end position="240"/>
    </location>
</feature>
<feature type="compositionally biased region" description="Basic and acidic residues" evidence="1">
    <location>
        <begin position="152"/>
        <end position="164"/>
    </location>
</feature>
<feature type="chain" id="PRO_5045873474" evidence="2">
    <location>
        <begin position="21"/>
        <end position="306"/>
    </location>
</feature>
<dbReference type="Proteomes" id="UP001447188">
    <property type="component" value="Unassembled WGS sequence"/>
</dbReference>
<name>A0ABR3GN90_9PEZI</name>
<feature type="compositionally biased region" description="Polar residues" evidence="1">
    <location>
        <begin position="216"/>
        <end position="227"/>
    </location>
</feature>
<feature type="compositionally biased region" description="Basic and acidic residues" evidence="1">
    <location>
        <begin position="67"/>
        <end position="85"/>
    </location>
</feature>
<feature type="region of interest" description="Disordered" evidence="1">
    <location>
        <begin position="152"/>
        <end position="187"/>
    </location>
</feature>
<dbReference type="EMBL" id="JBBBZM010000037">
    <property type="protein sequence ID" value="KAL0637298.1"/>
    <property type="molecule type" value="Genomic_DNA"/>
</dbReference>
<keyword evidence="4" id="KW-1185">Reference proteome</keyword>
<evidence type="ECO:0000256" key="1">
    <source>
        <dbReference type="SAM" id="MobiDB-lite"/>
    </source>
</evidence>